<proteinExistence type="predicted"/>
<evidence type="ECO:0000313" key="2">
    <source>
        <dbReference type="EMBL" id="EGG04692.1"/>
    </source>
</evidence>
<feature type="region of interest" description="Disordered" evidence="1">
    <location>
        <begin position="47"/>
        <end position="107"/>
    </location>
</feature>
<keyword evidence="3" id="KW-1185">Reference proteome</keyword>
<dbReference type="RefSeq" id="XP_007412131.1">
    <property type="nucleotide sequence ID" value="XM_007412069.1"/>
</dbReference>
<evidence type="ECO:0000256" key="1">
    <source>
        <dbReference type="SAM" id="MobiDB-lite"/>
    </source>
</evidence>
<protein>
    <submittedName>
        <fullName evidence="2">Uncharacterized protein</fullName>
    </submittedName>
</protein>
<feature type="compositionally biased region" description="Low complexity" evidence="1">
    <location>
        <begin position="69"/>
        <end position="83"/>
    </location>
</feature>
<evidence type="ECO:0000313" key="3">
    <source>
        <dbReference type="Proteomes" id="UP000001072"/>
    </source>
</evidence>
<dbReference type="HOGENOM" id="CLU_852799_0_0_1"/>
<dbReference type="VEuPathDB" id="FungiDB:MELLADRAFT_64711"/>
<dbReference type="Proteomes" id="UP000001072">
    <property type="component" value="Unassembled WGS sequence"/>
</dbReference>
<reference evidence="3" key="1">
    <citation type="journal article" date="2011" name="Proc. Natl. Acad. Sci. U.S.A.">
        <title>Obligate biotrophy features unraveled by the genomic analysis of rust fungi.</title>
        <authorList>
            <person name="Duplessis S."/>
            <person name="Cuomo C.A."/>
            <person name="Lin Y.-C."/>
            <person name="Aerts A."/>
            <person name="Tisserant E."/>
            <person name="Veneault-Fourrey C."/>
            <person name="Joly D.L."/>
            <person name="Hacquard S."/>
            <person name="Amselem J."/>
            <person name="Cantarel B.L."/>
            <person name="Chiu R."/>
            <person name="Coutinho P.M."/>
            <person name="Feau N."/>
            <person name="Field M."/>
            <person name="Frey P."/>
            <person name="Gelhaye E."/>
            <person name="Goldberg J."/>
            <person name="Grabherr M.G."/>
            <person name="Kodira C.D."/>
            <person name="Kohler A."/>
            <person name="Kuees U."/>
            <person name="Lindquist E.A."/>
            <person name="Lucas S.M."/>
            <person name="Mago R."/>
            <person name="Mauceli E."/>
            <person name="Morin E."/>
            <person name="Murat C."/>
            <person name="Pangilinan J.L."/>
            <person name="Park R."/>
            <person name="Pearson M."/>
            <person name="Quesneville H."/>
            <person name="Rouhier N."/>
            <person name="Sakthikumar S."/>
            <person name="Salamov A.A."/>
            <person name="Schmutz J."/>
            <person name="Selles B."/>
            <person name="Shapiro H."/>
            <person name="Tanguay P."/>
            <person name="Tuskan G.A."/>
            <person name="Henrissat B."/>
            <person name="Van de Peer Y."/>
            <person name="Rouze P."/>
            <person name="Ellis J.G."/>
            <person name="Dodds P.N."/>
            <person name="Schein J.E."/>
            <person name="Zhong S."/>
            <person name="Hamelin R.C."/>
            <person name="Grigoriev I.V."/>
            <person name="Szabo L.J."/>
            <person name="Martin F."/>
        </authorList>
    </citation>
    <scope>NUCLEOTIDE SEQUENCE [LARGE SCALE GENOMIC DNA]</scope>
    <source>
        <strain evidence="3">98AG31 / pathotype 3-4-7</strain>
    </source>
</reference>
<accession>F4RSH6</accession>
<dbReference type="AlphaFoldDB" id="F4RSH6"/>
<organism evidence="3">
    <name type="scientific">Melampsora larici-populina (strain 98AG31 / pathotype 3-4-7)</name>
    <name type="common">Poplar leaf rust fungus</name>
    <dbReference type="NCBI Taxonomy" id="747676"/>
    <lineage>
        <taxon>Eukaryota</taxon>
        <taxon>Fungi</taxon>
        <taxon>Dikarya</taxon>
        <taxon>Basidiomycota</taxon>
        <taxon>Pucciniomycotina</taxon>
        <taxon>Pucciniomycetes</taxon>
        <taxon>Pucciniales</taxon>
        <taxon>Melampsoraceae</taxon>
        <taxon>Melampsora</taxon>
    </lineage>
</organism>
<gene>
    <name evidence="2" type="ORF">MELLADRAFT_64711</name>
</gene>
<sequence>MFQLYSWISVHPYVFCLQREIPVALPHQYPACNRTIVVRLAKVNPRTPGLPQRTPVIPVPDPSAVMRLSTLPSTSSQPMPSTPDLQHASTSASSRQGTPSGQKQTEVELGMATPTEHTHAHVVPTPHKKYIDLTRSPSPVSPCTRQAGAPFQVVKRENIKNSPPLPLPPTLFDDATPQGQVSSNSMANPDVRVPNHRDLQLGWPSNSVLVSSLLAWHNEAQTSDILAAWKNHFGHEWKMVPSTVYRYRAWINEVNKAGHDRFAAPYQFQPSAMVGQARVHFRVEFNVVAKVGKLAKATNDEISATENPHER</sequence>
<dbReference type="EMBL" id="GL883117">
    <property type="protein sequence ID" value="EGG04692.1"/>
    <property type="molecule type" value="Genomic_DNA"/>
</dbReference>
<name>F4RSH6_MELLP</name>
<feature type="compositionally biased region" description="Polar residues" evidence="1">
    <location>
        <begin position="87"/>
        <end position="104"/>
    </location>
</feature>
<dbReference type="InParanoid" id="F4RSH6"/>
<dbReference type="GeneID" id="18930299"/>
<dbReference type="KEGG" id="mlr:MELLADRAFT_64711"/>